<dbReference type="SMART" id="SM00757">
    <property type="entry name" value="CRA"/>
    <property type="match status" value="1"/>
</dbReference>
<proteinExistence type="predicted"/>
<name>A0A1J3E0L1_NOCCA</name>
<dbReference type="InterPro" id="IPR006595">
    <property type="entry name" value="CTLH_C"/>
</dbReference>
<dbReference type="InterPro" id="IPR024964">
    <property type="entry name" value="CTLH/CRA"/>
</dbReference>
<organism evidence="2">
    <name type="scientific">Noccaea caerulescens</name>
    <name type="common">Alpine penny-cress</name>
    <name type="synonym">Thlaspi caerulescens</name>
    <dbReference type="NCBI Taxonomy" id="107243"/>
    <lineage>
        <taxon>Eukaryota</taxon>
        <taxon>Viridiplantae</taxon>
        <taxon>Streptophyta</taxon>
        <taxon>Embryophyta</taxon>
        <taxon>Tracheophyta</taxon>
        <taxon>Spermatophyta</taxon>
        <taxon>Magnoliopsida</taxon>
        <taxon>eudicotyledons</taxon>
        <taxon>Gunneridae</taxon>
        <taxon>Pentapetalae</taxon>
        <taxon>rosids</taxon>
        <taxon>malvids</taxon>
        <taxon>Brassicales</taxon>
        <taxon>Brassicaceae</taxon>
        <taxon>Coluteocarpeae</taxon>
        <taxon>Noccaea</taxon>
    </lineage>
</organism>
<reference evidence="2" key="1">
    <citation type="submission" date="2016-07" db="EMBL/GenBank/DDBJ databases">
        <title>De novo transcriptome assembly of four accessions of the metal hyperaccumulator plant Noccaea caerulescens.</title>
        <authorList>
            <person name="Blande D."/>
            <person name="Halimaa P."/>
            <person name="Tervahauta A.I."/>
            <person name="Aarts M.G."/>
            <person name="Karenlampi S.O."/>
        </authorList>
    </citation>
    <scope>NUCLEOTIDE SEQUENCE</scope>
</reference>
<dbReference type="PROSITE" id="PS50896">
    <property type="entry name" value="LISH"/>
    <property type="match status" value="1"/>
</dbReference>
<evidence type="ECO:0000313" key="2">
    <source>
        <dbReference type="EMBL" id="JAU23784.1"/>
    </source>
</evidence>
<protein>
    <submittedName>
        <fullName evidence="2">Glucose-induced degradation protein 8-like protein</fullName>
    </submittedName>
</protein>
<dbReference type="PROSITE" id="PS50897">
    <property type="entry name" value="CTLH"/>
    <property type="match status" value="1"/>
</dbReference>
<gene>
    <name evidence="2" type="ORF">GA_TR12654_c0_g1_i1_g.40435</name>
</gene>
<dbReference type="InterPro" id="IPR013144">
    <property type="entry name" value="CRA_dom"/>
</dbReference>
<dbReference type="AlphaFoldDB" id="A0A1J3E0L1"/>
<dbReference type="SMART" id="SM00667">
    <property type="entry name" value="LisH"/>
    <property type="match status" value="1"/>
</dbReference>
<dbReference type="InterPro" id="IPR006594">
    <property type="entry name" value="LisH"/>
</dbReference>
<dbReference type="EMBL" id="GEVI01008536">
    <property type="protein sequence ID" value="JAU23784.1"/>
    <property type="molecule type" value="Transcribed_RNA"/>
</dbReference>
<feature type="domain" description="CTLH" evidence="1">
    <location>
        <begin position="72"/>
        <end position="130"/>
    </location>
</feature>
<evidence type="ECO:0000259" key="1">
    <source>
        <dbReference type="PROSITE" id="PS50897"/>
    </source>
</evidence>
<sequence>MFAFDIKKYEASERKKQQMEFEKIIIHQWQSHRLVRNYLLHYGYEETLKAFNLATETSVPRNAIEEQDVSFALQDRKNLRELIMKGEIDAAIAKLRDSYPQLLQNDKSELCFLLHCQKFIELVRIGEIEEARKYGRVELAKFTGVNVLTDIVQDCFALVAYTNPEESVVAYFLGETQKEVVADAVNAMVLSTNENIIEYEYESLSRLERLLRQLSTCSLLLRTLYNRQGEVFSLHQFLNNNF</sequence>
<dbReference type="Pfam" id="PF10607">
    <property type="entry name" value="CTLH"/>
    <property type="match status" value="1"/>
</dbReference>
<accession>A0A1J3E0L1</accession>
<dbReference type="PANTHER" id="PTHR12864">
    <property type="entry name" value="RAN BINDING PROTEIN 9-RELATED"/>
    <property type="match status" value="1"/>
</dbReference>
<dbReference type="InterPro" id="IPR050618">
    <property type="entry name" value="Ubq-SigPath_Reg"/>
</dbReference>
<dbReference type="SMART" id="SM00668">
    <property type="entry name" value="CTLH"/>
    <property type="match status" value="1"/>
</dbReference>